<keyword evidence="3" id="KW-1185">Reference proteome</keyword>
<dbReference type="Pfam" id="PF05721">
    <property type="entry name" value="PhyH"/>
    <property type="match status" value="1"/>
</dbReference>
<organism evidence="2 3">
    <name type="scientific">Lipingzhangella halophila</name>
    <dbReference type="NCBI Taxonomy" id="1783352"/>
    <lineage>
        <taxon>Bacteria</taxon>
        <taxon>Bacillati</taxon>
        <taxon>Actinomycetota</taxon>
        <taxon>Actinomycetes</taxon>
        <taxon>Streptosporangiales</taxon>
        <taxon>Nocardiopsidaceae</taxon>
        <taxon>Lipingzhangella</taxon>
    </lineage>
</organism>
<dbReference type="EMBL" id="JACHJT010000001">
    <property type="protein sequence ID" value="MBB4932382.1"/>
    <property type="molecule type" value="Genomic_DNA"/>
</dbReference>
<keyword evidence="2" id="KW-0560">Oxidoreductase</keyword>
<comment type="caution">
    <text evidence="2">The sequence shown here is derived from an EMBL/GenBank/DDBJ whole genome shotgun (WGS) entry which is preliminary data.</text>
</comment>
<dbReference type="GO" id="GO:0005506">
    <property type="term" value="F:iron ion binding"/>
    <property type="evidence" value="ECO:0007669"/>
    <property type="project" value="UniProtKB-ARBA"/>
</dbReference>
<dbReference type="RefSeq" id="WP_184579765.1">
    <property type="nucleotide sequence ID" value="NZ_JACHJT010000001.1"/>
</dbReference>
<dbReference type="Gene3D" id="2.60.120.620">
    <property type="entry name" value="q2cbj1_9rhob like domain"/>
    <property type="match status" value="1"/>
</dbReference>
<sequence length="273" mass="30670">MQPTISAELHSPYELPAATIADFERDGFVKLSGVLDRGTLEQVEPDITDKVRALNTTDDVPYGERSVLQKAFLQVGNLWRNSQGARDLVFSHRLAHIATQLLGVEGVRLFADQALYKQPSGDITPWHADQYYWPIDSDRVCTVWIPLQDTPLEMGPLAFARASHRFEYGRDLPISEDSERQLQEALARERFETVQQPFELGDVSFHLGWTFHRAGQNEASSPRRVMTVIFLDAATRVSRKVGEHQQPQLDILMPGTEPGGLPNGPANPLLYPL</sequence>
<protein>
    <submittedName>
        <fullName evidence="2">Ectoine hydroxylase-related dioxygenase (Phytanoyl-CoA dioxygenase family)</fullName>
    </submittedName>
</protein>
<accession>A0A7W7W2V8</accession>
<dbReference type="AlphaFoldDB" id="A0A7W7W2V8"/>
<feature type="region of interest" description="Disordered" evidence="1">
    <location>
        <begin position="253"/>
        <end position="273"/>
    </location>
</feature>
<dbReference type="SUPFAM" id="SSF51197">
    <property type="entry name" value="Clavaminate synthase-like"/>
    <property type="match status" value="1"/>
</dbReference>
<dbReference type="GO" id="GO:0016706">
    <property type="term" value="F:2-oxoglutarate-dependent dioxygenase activity"/>
    <property type="evidence" value="ECO:0007669"/>
    <property type="project" value="UniProtKB-ARBA"/>
</dbReference>
<gene>
    <name evidence="2" type="ORF">F4561_003202</name>
</gene>
<evidence type="ECO:0000313" key="3">
    <source>
        <dbReference type="Proteomes" id="UP000523007"/>
    </source>
</evidence>
<dbReference type="InterPro" id="IPR008775">
    <property type="entry name" value="Phytyl_CoA_dOase-like"/>
</dbReference>
<dbReference type="PANTHER" id="PTHR20883">
    <property type="entry name" value="PHYTANOYL-COA DIOXYGENASE DOMAIN CONTAINING 1"/>
    <property type="match status" value="1"/>
</dbReference>
<keyword evidence="2" id="KW-0223">Dioxygenase</keyword>
<evidence type="ECO:0000256" key="1">
    <source>
        <dbReference type="SAM" id="MobiDB-lite"/>
    </source>
</evidence>
<evidence type="ECO:0000313" key="2">
    <source>
        <dbReference type="EMBL" id="MBB4932382.1"/>
    </source>
</evidence>
<feature type="compositionally biased region" description="Low complexity" evidence="1">
    <location>
        <begin position="263"/>
        <end position="273"/>
    </location>
</feature>
<dbReference type="Proteomes" id="UP000523007">
    <property type="component" value="Unassembled WGS sequence"/>
</dbReference>
<dbReference type="PANTHER" id="PTHR20883:SF49">
    <property type="entry name" value="PHYTANOYL-COA DIOXYGENASE"/>
    <property type="match status" value="1"/>
</dbReference>
<reference evidence="2 3" key="1">
    <citation type="submission" date="2020-08" db="EMBL/GenBank/DDBJ databases">
        <title>Sequencing the genomes of 1000 actinobacteria strains.</title>
        <authorList>
            <person name="Klenk H.-P."/>
        </authorList>
    </citation>
    <scope>NUCLEOTIDE SEQUENCE [LARGE SCALE GENOMIC DNA]</scope>
    <source>
        <strain evidence="2 3">DSM 102030</strain>
    </source>
</reference>
<name>A0A7W7W2V8_9ACTN</name>
<proteinExistence type="predicted"/>